<evidence type="ECO:0000313" key="1">
    <source>
        <dbReference type="EMBL" id="KPQ19518.1"/>
    </source>
</evidence>
<comment type="caution">
    <text evidence="1">The sequence shown here is derived from an EMBL/GenBank/DDBJ whole genome shotgun (WGS) entry which is preliminary data.</text>
</comment>
<dbReference type="EMBL" id="LJXT01000008">
    <property type="protein sequence ID" value="KPQ19518.1"/>
    <property type="molecule type" value="Genomic_DNA"/>
</dbReference>
<evidence type="ECO:0008006" key="3">
    <source>
        <dbReference type="Google" id="ProtNLM"/>
    </source>
</evidence>
<organism evidence="1 2">
    <name type="scientific">Algoriphagus marincola HL-49</name>
    <dbReference type="NCBI Taxonomy" id="1305737"/>
    <lineage>
        <taxon>Bacteria</taxon>
        <taxon>Pseudomonadati</taxon>
        <taxon>Bacteroidota</taxon>
        <taxon>Cytophagia</taxon>
        <taxon>Cytophagales</taxon>
        <taxon>Cyclobacteriaceae</taxon>
        <taxon>Algoriphagus</taxon>
    </lineage>
</organism>
<dbReference type="AlphaFoldDB" id="A0A0P7YUT2"/>
<evidence type="ECO:0000313" key="2">
    <source>
        <dbReference type="Proteomes" id="UP000050421"/>
    </source>
</evidence>
<dbReference type="STRING" id="1305737.GCA_000526355_00854"/>
<sequence length="222" mass="26292">MMRKLPFVFLFIFLFSCEREVENPQIDLGLDYFPLLIGNFWVYEVSERTYFGENDFEDSQYFLKDRIRSLFVNDAGEQVFIVQRERSLDQINWQIEVDYTLVNRDNNLVMNLNNQPIVILAFPPKEGLTWNGNLYRGAEQDEFELIQESSGPSAEQIRVLQENEDDLITFRDIRYDVFQKEVGLTERYSEVFTYCSRNDCLGELLIDSGRFLNMKLITYGNE</sequence>
<dbReference type="PROSITE" id="PS51257">
    <property type="entry name" value="PROKAR_LIPOPROTEIN"/>
    <property type="match status" value="1"/>
</dbReference>
<accession>A0A0P7YUT2</accession>
<dbReference type="Proteomes" id="UP000050421">
    <property type="component" value="Unassembled WGS sequence"/>
</dbReference>
<reference evidence="1 2" key="1">
    <citation type="submission" date="2015-09" db="EMBL/GenBank/DDBJ databases">
        <title>Identification and resolution of microdiversity through metagenomic sequencing of parallel consortia.</title>
        <authorList>
            <person name="Nelson W.C."/>
            <person name="Romine M.F."/>
            <person name="Lindemann S.R."/>
        </authorList>
    </citation>
    <scope>NUCLEOTIDE SEQUENCE [LARGE SCALE GENOMIC DNA]</scope>
    <source>
        <strain evidence="1">HL-49</strain>
    </source>
</reference>
<dbReference type="OrthoDB" id="1467525at2"/>
<dbReference type="PATRIC" id="fig|1305737.6.peg.1103"/>
<proteinExistence type="predicted"/>
<name>A0A0P7YUT2_9BACT</name>
<gene>
    <name evidence="1" type="ORF">HLUCCX10_02190</name>
</gene>
<protein>
    <recommendedName>
        <fullName evidence="3">Lipoprotein</fullName>
    </recommendedName>
</protein>
<dbReference type="eggNOG" id="ENOG502ZVQX">
    <property type="taxonomic scope" value="Bacteria"/>
</dbReference>